<evidence type="ECO:0000256" key="5">
    <source>
        <dbReference type="ARBA" id="ARBA00022801"/>
    </source>
</evidence>
<dbReference type="NCBIfam" id="TIGR02602">
    <property type="entry name" value="8TM_EpsH"/>
    <property type="match status" value="1"/>
</dbReference>
<feature type="transmembrane region" description="Helical" evidence="8">
    <location>
        <begin position="323"/>
        <end position="342"/>
    </location>
</feature>
<name>A0A7V8FWH4_9BURK</name>
<dbReference type="InterPro" id="IPR019127">
    <property type="entry name" value="Exosortase"/>
</dbReference>
<dbReference type="InterPro" id="IPR013426">
    <property type="entry name" value="EpsH-like"/>
</dbReference>
<evidence type="ECO:0000256" key="3">
    <source>
        <dbReference type="ARBA" id="ARBA00022670"/>
    </source>
</evidence>
<feature type="transmembrane region" description="Helical" evidence="8">
    <location>
        <begin position="78"/>
        <end position="97"/>
    </location>
</feature>
<dbReference type="GO" id="GO:0005886">
    <property type="term" value="C:plasma membrane"/>
    <property type="evidence" value="ECO:0007669"/>
    <property type="project" value="UniProtKB-SubCell"/>
</dbReference>
<evidence type="ECO:0000256" key="2">
    <source>
        <dbReference type="ARBA" id="ARBA00022475"/>
    </source>
</evidence>
<feature type="transmembrane region" description="Helical" evidence="8">
    <location>
        <begin position="225"/>
        <end position="252"/>
    </location>
</feature>
<dbReference type="EMBL" id="WNDX01000068">
    <property type="protein sequence ID" value="KAF1043021.1"/>
    <property type="molecule type" value="Genomic_DNA"/>
</dbReference>
<keyword evidence="2" id="KW-1003">Cell membrane</keyword>
<keyword evidence="4 8" id="KW-0812">Transmembrane</keyword>
<keyword evidence="7 8" id="KW-0472">Membrane</keyword>
<evidence type="ECO:0000256" key="8">
    <source>
        <dbReference type="SAM" id="Phobius"/>
    </source>
</evidence>
<evidence type="ECO:0000256" key="7">
    <source>
        <dbReference type="ARBA" id="ARBA00023136"/>
    </source>
</evidence>
<dbReference type="InterPro" id="IPR054653">
    <property type="entry name" value="EpsI_type_B_pred"/>
</dbReference>
<dbReference type="AlphaFoldDB" id="A0A7V8FWH4"/>
<evidence type="ECO:0000313" key="10">
    <source>
        <dbReference type="EMBL" id="KAF1043021.1"/>
    </source>
</evidence>
<organism evidence="10 11">
    <name type="scientific">Herbaspirillum frisingense</name>
    <dbReference type="NCBI Taxonomy" id="92645"/>
    <lineage>
        <taxon>Bacteria</taxon>
        <taxon>Pseudomonadati</taxon>
        <taxon>Pseudomonadota</taxon>
        <taxon>Betaproteobacteria</taxon>
        <taxon>Burkholderiales</taxon>
        <taxon>Oxalobacteraceae</taxon>
        <taxon>Herbaspirillum</taxon>
    </lineage>
</organism>
<evidence type="ECO:0000256" key="4">
    <source>
        <dbReference type="ARBA" id="ARBA00022692"/>
    </source>
</evidence>
<evidence type="ECO:0000256" key="1">
    <source>
        <dbReference type="ARBA" id="ARBA00004651"/>
    </source>
</evidence>
<gene>
    <name evidence="10" type="ORF">GAK35_02403</name>
</gene>
<accession>A0A7V8FWH4</accession>
<dbReference type="Pfam" id="PF09721">
    <property type="entry name" value="Exosortase_EpsH"/>
    <property type="match status" value="1"/>
</dbReference>
<feature type="transmembrane region" description="Helical" evidence="8">
    <location>
        <begin position="20"/>
        <end position="42"/>
    </location>
</feature>
<dbReference type="NCBIfam" id="TIGR03113">
    <property type="entry name" value="exosort_XrtB"/>
    <property type="match status" value="1"/>
</dbReference>
<dbReference type="GO" id="GO:0006508">
    <property type="term" value="P:proteolysis"/>
    <property type="evidence" value="ECO:0007669"/>
    <property type="project" value="UniProtKB-KW"/>
</dbReference>
<dbReference type="NCBIfam" id="TIGR04178">
    <property type="entry name" value="exo_archaeo"/>
    <property type="match status" value="1"/>
</dbReference>
<dbReference type="GO" id="GO:0008233">
    <property type="term" value="F:peptidase activity"/>
    <property type="evidence" value="ECO:0007669"/>
    <property type="project" value="UniProtKB-KW"/>
</dbReference>
<dbReference type="NCBIfam" id="TIGR02914">
    <property type="entry name" value="EpsI_fam"/>
    <property type="match status" value="1"/>
</dbReference>
<feature type="transmembrane region" description="Helical" evidence="8">
    <location>
        <begin position="258"/>
        <end position="279"/>
    </location>
</feature>
<feature type="transmembrane region" description="Helical" evidence="8">
    <location>
        <begin position="103"/>
        <end position="123"/>
    </location>
</feature>
<feature type="transmembrane region" description="Helical" evidence="8">
    <location>
        <begin position="130"/>
        <end position="148"/>
    </location>
</feature>
<keyword evidence="6 8" id="KW-1133">Transmembrane helix</keyword>
<feature type="domain" description="Methanolan biosynthesis EpsI" evidence="9">
    <location>
        <begin position="326"/>
        <end position="537"/>
    </location>
</feature>
<keyword evidence="5" id="KW-0378">Hydrolase</keyword>
<dbReference type="InterPro" id="IPR017544">
    <property type="entry name" value="Exosortase-2"/>
</dbReference>
<dbReference type="NCBIfam" id="NF045609">
    <property type="entry name" value="EpsI_type_B"/>
    <property type="match status" value="1"/>
</dbReference>
<reference evidence="11" key="1">
    <citation type="journal article" date="2020" name="MBio">
        <title>Horizontal gene transfer to a defensive symbiont with a reduced genome amongst a multipartite beetle microbiome.</title>
        <authorList>
            <person name="Waterworth S.C."/>
            <person name="Florez L.V."/>
            <person name="Rees E.R."/>
            <person name="Hertweck C."/>
            <person name="Kaltenpoth M."/>
            <person name="Kwan J.C."/>
        </authorList>
    </citation>
    <scope>NUCLEOTIDE SEQUENCE [LARGE SCALE GENOMIC DNA]</scope>
</reference>
<keyword evidence="3" id="KW-0645">Protease</keyword>
<evidence type="ECO:0000259" key="9">
    <source>
        <dbReference type="Pfam" id="PF11984"/>
    </source>
</evidence>
<comment type="caution">
    <text evidence="10">The sequence shown here is derived from an EMBL/GenBank/DDBJ whole genome shotgun (WGS) entry which is preliminary data.</text>
</comment>
<comment type="subcellular location">
    <subcellularLocation>
        <location evidence="1">Cell membrane</location>
        <topology evidence="1">Multi-pass membrane protein</topology>
    </subcellularLocation>
</comment>
<dbReference type="InterPro" id="IPR014263">
    <property type="entry name" value="Methanolan_biosynth_EpsI"/>
</dbReference>
<feature type="transmembrane region" description="Helical" evidence="8">
    <location>
        <begin position="48"/>
        <end position="66"/>
    </location>
</feature>
<evidence type="ECO:0000256" key="6">
    <source>
        <dbReference type="ARBA" id="ARBA00022989"/>
    </source>
</evidence>
<proteinExistence type="predicted"/>
<sequence>MTVEQTYPLQGKKLSLSPWLVIAAGLAAMYVPSFIDLFHGVWGTERNAHGPIVLAVACCYLFVRVRQLREDGLIERRPAPLAGAMVLCFGLLCFALGRSQTVLFMEAGSLVPILAGVVLLLYGVRTCGRLWFVFFFMLFMVPLPASVVDLLTQPLKIGVSYAAEHLLHVFGYPIARSGVILYIGPYQLLVADACAGLNSLFTLEALGLLYMNLVRHQSLLRNSMLALLIVPISFTANTVRVVVLALITYYLGDAAGQGFLHGFAGMLLFLVALGLIIGLDSLLRWIAVRHAAWRGVAAPEAVQRTRKTTVQSREALFAIRMPMAVAMALGMALSVAVAYVLVPHETKVVKTEKFSSFVPTRFGDWREVPSPYLQVSTALNDGTGRTADQPYDDELSRTYVNSRGEQVMLALAYAGEQMQDVKIHPPEVCYVAQGFELLDHKPLSMETADGGKPVTGRRFLARNNGRLEAVSYWVRIGDAFPDGGLAARVKIFRDGMAGRISDGILVRASSLMQDPSQEDAAYQLQQRFLADLEASMQKTNPGLLAPA</sequence>
<evidence type="ECO:0000313" key="11">
    <source>
        <dbReference type="Proteomes" id="UP000462435"/>
    </source>
</evidence>
<dbReference type="InterPro" id="IPR026392">
    <property type="entry name" value="Exo/Archaeosortase_dom"/>
</dbReference>
<protein>
    <recommendedName>
        <fullName evidence="9">Methanolan biosynthesis EpsI domain-containing protein</fullName>
    </recommendedName>
</protein>
<dbReference type="Proteomes" id="UP000462435">
    <property type="component" value="Unassembled WGS sequence"/>
</dbReference>
<dbReference type="Pfam" id="PF11984">
    <property type="entry name" value="DUF3485"/>
    <property type="match status" value="1"/>
</dbReference>